<proteinExistence type="predicted"/>
<sequence length="606" mass="69025">MKSISTLIVLFMATQLLVAQKKSMQQFIAKDKAAFILNLSPYKTYNKLDTATTNKYNISEMLAPMLLKMAGGDASESNLQQIQEDLEDTQKIGLNIQKDVYIWAQRPENPTDEIYENDPNVLFANIVVPITDGAKFRTFLDNLFGKEKTKVMIPTGNALSMLHNKLLLNWSKERLIIAFSTSEQSFFEETEEYEARTKRMLLEHAKALGSLEASNSIAQDSDYQKHLNKDADFDVWMDYANIMPPLDQLPMQARDLMGSLFEFVGGMKLGGNGFIKNGEAEFLTKVYANEAMARVLSKSYNVKVNKDFFKYLDNSNLMGMYSFAMNPKGFMDAYSSELYTILKESREGTLITNLLDIIDIFIDEDEIYTLFKGDLLLALTDVKVIDRKSSDFEYNEETDKWEEITTTEKDVIPMATMMLSYGNKENIMKFIDLGANAGLLSKRADGVWAIGGVKEELGFDVFVVVHNGILMFTNDENITKNLNGIAKNKQLSGKTVKEITSYVQYGFMDADKMVQTAKKTFEQMDQKVPRELAHIEKTFKRLEFKTFAPQGNEMKSDFRLQLKDPNANVLQTMVDGILKIAKQEMGRKHQMEDQEIEEEEEGTKKL</sequence>
<organism evidence="2 3">
    <name type="scientific">Aureispira anguillae</name>
    <dbReference type="NCBI Taxonomy" id="2864201"/>
    <lineage>
        <taxon>Bacteria</taxon>
        <taxon>Pseudomonadati</taxon>
        <taxon>Bacteroidota</taxon>
        <taxon>Saprospiria</taxon>
        <taxon>Saprospirales</taxon>
        <taxon>Saprospiraceae</taxon>
        <taxon>Aureispira</taxon>
    </lineage>
</organism>
<dbReference type="AlphaFoldDB" id="A0A915YHY3"/>
<protein>
    <submittedName>
        <fullName evidence="2">DUF4836 family protein</fullName>
    </submittedName>
</protein>
<keyword evidence="3" id="KW-1185">Reference proteome</keyword>
<evidence type="ECO:0000256" key="1">
    <source>
        <dbReference type="SAM" id="MobiDB-lite"/>
    </source>
</evidence>
<reference evidence="2" key="1">
    <citation type="submission" date="2022-09" db="EMBL/GenBank/DDBJ databases">
        <title>Aureispira anguillicida sp. nov., isolated from Leptocephalus of Japanese eel Anguilla japonica.</title>
        <authorList>
            <person name="Yuasa K."/>
            <person name="Mekata T."/>
            <person name="Ikunari K."/>
        </authorList>
    </citation>
    <scope>NUCLEOTIDE SEQUENCE</scope>
    <source>
        <strain evidence="2">EL160426</strain>
    </source>
</reference>
<accession>A0A915YHY3</accession>
<dbReference type="KEGG" id="aup:AsAng_0041400"/>
<feature type="compositionally biased region" description="Acidic residues" evidence="1">
    <location>
        <begin position="593"/>
        <end position="606"/>
    </location>
</feature>
<dbReference type="Proteomes" id="UP001060919">
    <property type="component" value="Chromosome"/>
</dbReference>
<dbReference type="EMBL" id="AP026867">
    <property type="protein sequence ID" value="BDS13403.1"/>
    <property type="molecule type" value="Genomic_DNA"/>
</dbReference>
<evidence type="ECO:0000313" key="3">
    <source>
        <dbReference type="Proteomes" id="UP001060919"/>
    </source>
</evidence>
<gene>
    <name evidence="2" type="ORF">AsAng_0041400</name>
</gene>
<name>A0A915YHY3_9BACT</name>
<evidence type="ECO:0000313" key="2">
    <source>
        <dbReference type="EMBL" id="BDS13403.1"/>
    </source>
</evidence>
<feature type="region of interest" description="Disordered" evidence="1">
    <location>
        <begin position="585"/>
        <end position="606"/>
    </location>
</feature>